<dbReference type="OrthoDB" id="286637at2759"/>
<evidence type="ECO:0000256" key="1">
    <source>
        <dbReference type="ARBA" id="ARBA00022786"/>
    </source>
</evidence>
<reference evidence="5" key="1">
    <citation type="submission" date="2007-07" db="EMBL/GenBank/DDBJ databases">
        <title>PCAP assembly of the Caenorhabditis remanei genome.</title>
        <authorList>
            <consortium name="The Caenorhabditis remanei Sequencing Consortium"/>
            <person name="Wilson R.K."/>
        </authorList>
    </citation>
    <scope>NUCLEOTIDE SEQUENCE [LARGE SCALE GENOMIC DNA]</scope>
    <source>
        <strain evidence="5">PB4641</strain>
    </source>
</reference>
<dbReference type="InterPro" id="IPR009060">
    <property type="entry name" value="UBA-like_sf"/>
</dbReference>
<dbReference type="Gene3D" id="1.10.238.200">
    <property type="entry name" value="Cullin, PONY binding domain"/>
    <property type="match status" value="1"/>
</dbReference>
<dbReference type="Pfam" id="PF03556">
    <property type="entry name" value="Cullin_binding"/>
    <property type="match status" value="1"/>
</dbReference>
<dbReference type="GO" id="GO:0031624">
    <property type="term" value="F:ubiquitin conjugating enzyme binding"/>
    <property type="evidence" value="ECO:0007669"/>
    <property type="project" value="TreeGrafter"/>
</dbReference>
<dbReference type="InterPro" id="IPR042460">
    <property type="entry name" value="DCN1-like_PONY"/>
</dbReference>
<evidence type="ECO:0000313" key="6">
    <source>
        <dbReference type="Proteomes" id="UP000008281"/>
    </source>
</evidence>
<dbReference type="HOGENOM" id="CLU_047042_0_1_1"/>
<dbReference type="SUPFAM" id="SSF46934">
    <property type="entry name" value="UBA-like"/>
    <property type="match status" value="1"/>
</dbReference>
<dbReference type="Gene3D" id="1.10.238.10">
    <property type="entry name" value="EF-hand"/>
    <property type="match status" value="1"/>
</dbReference>
<evidence type="ECO:0000256" key="3">
    <source>
        <dbReference type="SAM" id="MobiDB-lite"/>
    </source>
</evidence>
<dbReference type="FunFam" id="1.10.238.10:FF:000030">
    <property type="entry name" value="DCN1-like protein"/>
    <property type="match status" value="1"/>
</dbReference>
<dbReference type="AlphaFoldDB" id="E3MD25"/>
<protein>
    <recommendedName>
        <fullName evidence="2">Defective in cullin neddylation protein</fullName>
    </recommendedName>
</protein>
<gene>
    <name evidence="5" type="primary">Cre-dcn-1</name>
    <name evidence="5" type="ORF">CRE_20383</name>
</gene>
<evidence type="ECO:0000313" key="5">
    <source>
        <dbReference type="EMBL" id="EFO98588.1"/>
    </source>
</evidence>
<sequence>MSTRLKADQKSKVGKRKQDSEEMSDVEFGVKKSRVPQNYDNSVVGGNHLSCASSSSQGLAQSTNLSKMSPKNYETILRQFVQWTQAAEPVAVNFLAKANWNIEYAMTLYFDNPNLFSGSAAQPSVDVSKNERFFNQYIHTEDGLGDKRIGPNGVQKLLGELGYSPTDRRVLILAWKCNAQTQCEFSLKEWLDGMTTLHADSVQTLRQRIDSLDAELHSDKSKVSKFFKANYFRELYLFAFSYGKAAASRSLDLETSILYWDVLFGNNRSTLMSQWIDFLREQERQAVTRLALDVGQANAAKIKHVWITRDTWNLFWDFIVLSRADLSDYDDEGAWPVLIDQFVDHCRSSLNYPTPQPAGQPMEQRSYY</sequence>
<dbReference type="Pfam" id="PF14555">
    <property type="entry name" value="UBA_4"/>
    <property type="match status" value="1"/>
</dbReference>
<dbReference type="GO" id="GO:0097602">
    <property type="term" value="F:cullin family protein binding"/>
    <property type="evidence" value="ECO:0007669"/>
    <property type="project" value="TreeGrafter"/>
</dbReference>
<dbReference type="PROSITE" id="PS51229">
    <property type="entry name" value="DCUN1"/>
    <property type="match status" value="1"/>
</dbReference>
<dbReference type="OMA" id="WHMNAST"/>
<dbReference type="PANTHER" id="PTHR12281">
    <property type="entry name" value="RP42 RELATED"/>
    <property type="match status" value="1"/>
</dbReference>
<keyword evidence="1" id="KW-0833">Ubl conjugation pathway</keyword>
<dbReference type="GO" id="GO:0040001">
    <property type="term" value="P:establishment of mitotic spindle localization"/>
    <property type="evidence" value="ECO:0007669"/>
    <property type="project" value="EnsemblMetazoa"/>
</dbReference>
<feature type="domain" description="DCUN1" evidence="4">
    <location>
        <begin position="125"/>
        <end position="347"/>
    </location>
</feature>
<dbReference type="GO" id="GO:0005634">
    <property type="term" value="C:nucleus"/>
    <property type="evidence" value="ECO:0007669"/>
    <property type="project" value="EnsemblMetazoa"/>
</dbReference>
<dbReference type="Gene3D" id="1.10.8.10">
    <property type="entry name" value="DNA helicase RuvA subunit, C-terminal domain"/>
    <property type="match status" value="1"/>
</dbReference>
<name>E3MD25_CAERE</name>
<feature type="region of interest" description="Disordered" evidence="3">
    <location>
        <begin position="1"/>
        <end position="29"/>
    </location>
</feature>
<comment type="function">
    <text evidence="2">Neddylation of cullins play an essential role in the regulation of SCF-type complexes activity.</text>
</comment>
<evidence type="ECO:0000259" key="4">
    <source>
        <dbReference type="PROSITE" id="PS51229"/>
    </source>
</evidence>
<dbReference type="GO" id="GO:0030953">
    <property type="term" value="P:astral microtubule organization"/>
    <property type="evidence" value="ECO:0007669"/>
    <property type="project" value="EnsemblMetazoa"/>
</dbReference>
<dbReference type="PANTHER" id="PTHR12281:SF32">
    <property type="entry name" value="DCN1-LIKE PROTEIN"/>
    <property type="match status" value="1"/>
</dbReference>
<dbReference type="GO" id="GO:0045116">
    <property type="term" value="P:protein neddylation"/>
    <property type="evidence" value="ECO:0007669"/>
    <property type="project" value="EnsemblMetazoa"/>
</dbReference>
<dbReference type="GO" id="GO:0043130">
    <property type="term" value="F:ubiquitin binding"/>
    <property type="evidence" value="ECO:0007669"/>
    <property type="project" value="EnsemblMetazoa"/>
</dbReference>
<dbReference type="GO" id="GO:0005737">
    <property type="term" value="C:cytoplasm"/>
    <property type="evidence" value="ECO:0007669"/>
    <property type="project" value="EnsemblMetazoa"/>
</dbReference>
<dbReference type="EMBL" id="DS268435">
    <property type="protein sequence ID" value="EFO98588.1"/>
    <property type="molecule type" value="Genomic_DNA"/>
</dbReference>
<accession>E3MD25</accession>
<keyword evidence="6" id="KW-1185">Reference proteome</keyword>
<proteinExistence type="predicted"/>
<dbReference type="STRING" id="31234.E3MD25"/>
<organism evidence="6">
    <name type="scientific">Caenorhabditis remanei</name>
    <name type="common">Caenorhabditis vulgaris</name>
    <dbReference type="NCBI Taxonomy" id="31234"/>
    <lineage>
        <taxon>Eukaryota</taxon>
        <taxon>Metazoa</taxon>
        <taxon>Ecdysozoa</taxon>
        <taxon>Nematoda</taxon>
        <taxon>Chromadorea</taxon>
        <taxon>Rhabditida</taxon>
        <taxon>Rhabditina</taxon>
        <taxon>Rhabditomorpha</taxon>
        <taxon>Rhabditoidea</taxon>
        <taxon>Rhabditidae</taxon>
        <taxon>Peloderinae</taxon>
        <taxon>Caenorhabditis</taxon>
    </lineage>
</organism>
<dbReference type="InterPro" id="IPR014764">
    <property type="entry name" value="DCN-prot"/>
</dbReference>
<dbReference type="eggNOG" id="KOG3077">
    <property type="taxonomic scope" value="Eukaryota"/>
</dbReference>
<evidence type="ECO:0000256" key="2">
    <source>
        <dbReference type="RuleBase" id="RU410713"/>
    </source>
</evidence>
<dbReference type="Proteomes" id="UP000008281">
    <property type="component" value="Unassembled WGS sequence"/>
</dbReference>
<dbReference type="InterPro" id="IPR005176">
    <property type="entry name" value="PONY_dom"/>
</dbReference>
<dbReference type="InParanoid" id="E3MD25"/>
<dbReference type="GO" id="GO:0000151">
    <property type="term" value="C:ubiquitin ligase complex"/>
    <property type="evidence" value="ECO:0007669"/>
    <property type="project" value="TreeGrafter"/>
</dbReference>
<dbReference type="GO" id="GO:0030163">
    <property type="term" value="P:protein catabolic process"/>
    <property type="evidence" value="ECO:0007669"/>
    <property type="project" value="EnsemblMetazoa"/>
</dbReference>
<feature type="compositionally biased region" description="Basic and acidic residues" evidence="3">
    <location>
        <begin position="1"/>
        <end position="20"/>
    </location>
</feature>
<dbReference type="FunCoup" id="E3MD25">
    <property type="interactions" value="2772"/>
</dbReference>